<evidence type="ECO:0000313" key="2">
    <source>
        <dbReference type="Proteomes" id="UP000253918"/>
    </source>
</evidence>
<dbReference type="GO" id="GO:0003700">
    <property type="term" value="F:DNA-binding transcription factor activity"/>
    <property type="evidence" value="ECO:0007669"/>
    <property type="project" value="TreeGrafter"/>
</dbReference>
<dbReference type="AlphaFoldDB" id="A0A369VV45"/>
<dbReference type="GO" id="GO:0005829">
    <property type="term" value="C:cytosol"/>
    <property type="evidence" value="ECO:0007669"/>
    <property type="project" value="TreeGrafter"/>
</dbReference>
<dbReference type="InterPro" id="IPR036388">
    <property type="entry name" value="WH-like_DNA-bd_sf"/>
</dbReference>
<dbReference type="PANTHER" id="PTHR33221:SF2">
    <property type="entry name" value="TRANSCRIPTIONAL REGULATOR"/>
    <property type="match status" value="1"/>
</dbReference>
<dbReference type="SUPFAM" id="SSF46785">
    <property type="entry name" value="Winged helix' DNA-binding domain"/>
    <property type="match status" value="1"/>
</dbReference>
<dbReference type="PROSITE" id="PS51197">
    <property type="entry name" value="HTH_RRF2_2"/>
    <property type="match status" value="1"/>
</dbReference>
<dbReference type="InterPro" id="IPR030489">
    <property type="entry name" value="TR_Rrf2-type_CS"/>
</dbReference>
<evidence type="ECO:0000313" key="1">
    <source>
        <dbReference type="EMBL" id="RDE05729.1"/>
    </source>
</evidence>
<dbReference type="NCBIfam" id="TIGR00738">
    <property type="entry name" value="rrf2_super"/>
    <property type="match status" value="1"/>
</dbReference>
<dbReference type="PROSITE" id="PS01332">
    <property type="entry name" value="HTH_RRF2_1"/>
    <property type="match status" value="1"/>
</dbReference>
<dbReference type="EMBL" id="QQNB01000002">
    <property type="protein sequence ID" value="RDE05729.1"/>
    <property type="molecule type" value="Genomic_DNA"/>
</dbReference>
<name>A0A369VV45_9SPHN</name>
<dbReference type="Gene3D" id="1.10.10.10">
    <property type="entry name" value="Winged helix-like DNA-binding domain superfamily/Winged helix DNA-binding domain"/>
    <property type="match status" value="1"/>
</dbReference>
<dbReference type="OrthoDB" id="9808360at2"/>
<dbReference type="Pfam" id="PF02082">
    <property type="entry name" value="Rrf2"/>
    <property type="match status" value="1"/>
</dbReference>
<organism evidence="1 2">
    <name type="scientific">Sphingomonas aracearum</name>
    <dbReference type="NCBI Taxonomy" id="2283317"/>
    <lineage>
        <taxon>Bacteria</taxon>
        <taxon>Pseudomonadati</taxon>
        <taxon>Pseudomonadota</taxon>
        <taxon>Alphaproteobacteria</taxon>
        <taxon>Sphingomonadales</taxon>
        <taxon>Sphingomonadaceae</taxon>
        <taxon>Sphingomonas</taxon>
    </lineage>
</organism>
<keyword evidence="2" id="KW-1185">Reference proteome</keyword>
<dbReference type="InterPro" id="IPR036390">
    <property type="entry name" value="WH_DNA-bd_sf"/>
</dbReference>
<protein>
    <submittedName>
        <fullName evidence="1">Rrf2 family transcriptional regulator</fullName>
    </submittedName>
</protein>
<dbReference type="RefSeq" id="WP_114687798.1">
    <property type="nucleotide sequence ID" value="NZ_QQNB01000002.1"/>
</dbReference>
<dbReference type="InterPro" id="IPR000944">
    <property type="entry name" value="Tscrpt_reg_Rrf2"/>
</dbReference>
<dbReference type="Proteomes" id="UP000253918">
    <property type="component" value="Unassembled WGS sequence"/>
</dbReference>
<sequence>MRLSSLADYAVVMMTAAARRAPDCHLASERGGGLARCNATMLAEETGVPLPTAQKLVSRLSGAGLLQSTRGTGGGFRLARPAGAISLADIIEAVEGPIALTTCVDADRHDCALDGHCAVKPHWGVVNAAVRGALAGVSLASLVVHPGESRGPASVSPEAEIDARHLSSRNWTPALAGVVK</sequence>
<accession>A0A369VV45</accession>
<dbReference type="PANTHER" id="PTHR33221">
    <property type="entry name" value="WINGED HELIX-TURN-HELIX TRANSCRIPTIONAL REGULATOR, RRF2 FAMILY"/>
    <property type="match status" value="1"/>
</dbReference>
<comment type="caution">
    <text evidence="1">The sequence shown here is derived from an EMBL/GenBank/DDBJ whole genome shotgun (WGS) entry which is preliminary data.</text>
</comment>
<reference evidence="1 2" key="1">
    <citation type="submission" date="2018-07" db="EMBL/GenBank/DDBJ databases">
        <title>a novel species of Sphingomonas isolated from the rhizosphere soil of Araceae plant.</title>
        <authorList>
            <person name="Zhiyong W."/>
            <person name="Qinglan Z."/>
            <person name="Zhiwei F."/>
            <person name="Ding X."/>
            <person name="Gejiao W."/>
            <person name="Shixue Z."/>
        </authorList>
    </citation>
    <scope>NUCLEOTIDE SEQUENCE [LARGE SCALE GENOMIC DNA]</scope>
    <source>
        <strain evidence="1 2">WZY 27</strain>
    </source>
</reference>
<proteinExistence type="predicted"/>
<gene>
    <name evidence="1" type="ORF">DVW87_11010</name>
</gene>